<proteinExistence type="predicted"/>
<dbReference type="Proteomes" id="UP000078292">
    <property type="component" value="Unassembled WGS sequence"/>
</dbReference>
<evidence type="ECO:0000313" key="1">
    <source>
        <dbReference type="EMBL" id="OAV62614.1"/>
    </source>
</evidence>
<protein>
    <submittedName>
        <fullName evidence="1">Uncharacterized protein</fullName>
    </submittedName>
</protein>
<accession>A0A1B7M213</accession>
<dbReference type="EMBL" id="LXEY01000010">
    <property type="protein sequence ID" value="OAV62614.1"/>
    <property type="molecule type" value="Genomic_DNA"/>
</dbReference>
<gene>
    <name evidence="1" type="ORF">A6F49_05470</name>
</gene>
<sequence length="275" mass="30035">MTQPHLVCVLNNDHIMELLEATLPDGPGYGRRAIDDTATVADHHGRPIIASGKPGPGYGLLFSALAETAMTLSVMLWDGLEQEPSSTTVLWGSRHGIISMHDTSLETTTLELTSRGTLYEQVFDATELGPRSPVSDTVQVPVKPRLLTDIAPGMNDTQRRKAHDELTRLTAQALPEISAHLAAGRLRFMMLSIKLFSVDGIVDHEMFWIDTPAGILAPVSSGGVFSRTKHALAVINPWAAWQNILEQLPGTQDIELWHDLAEATATERVNFESTT</sequence>
<dbReference type="RefSeq" id="WP_043056909.1">
    <property type="nucleotide sequence ID" value="NZ_LXEY01000010.1"/>
</dbReference>
<dbReference type="AlphaFoldDB" id="A0A1B7M213"/>
<evidence type="ECO:0000313" key="2">
    <source>
        <dbReference type="Proteomes" id="UP000078292"/>
    </source>
</evidence>
<reference evidence="1 2" key="1">
    <citation type="submission" date="2016-04" db="EMBL/GenBank/DDBJ databases">
        <title>First whole genome shotgun sequence of the bacterium Enteractinococcus sp. strain UASWS1574.</title>
        <authorList>
            <person name="Crovadore J."/>
            <person name="Chablais R."/>
            <person name="Lefort F."/>
        </authorList>
    </citation>
    <scope>NUCLEOTIDE SEQUENCE [LARGE SCALE GENOMIC DNA]</scope>
    <source>
        <strain evidence="1 2">UASWS1574</strain>
    </source>
</reference>
<name>A0A1B7M213_9MICC</name>
<keyword evidence="2" id="KW-1185">Reference proteome</keyword>
<comment type="caution">
    <text evidence="1">The sequence shown here is derived from an EMBL/GenBank/DDBJ whole genome shotgun (WGS) entry which is preliminary data.</text>
</comment>
<dbReference type="OrthoDB" id="9797819at2"/>
<organism evidence="1 2">
    <name type="scientific">Enteractinococcus helveticum</name>
    <dbReference type="NCBI Taxonomy" id="1837282"/>
    <lineage>
        <taxon>Bacteria</taxon>
        <taxon>Bacillati</taxon>
        <taxon>Actinomycetota</taxon>
        <taxon>Actinomycetes</taxon>
        <taxon>Micrococcales</taxon>
        <taxon>Micrococcaceae</taxon>
    </lineage>
</organism>
<dbReference type="STRING" id="1837282.A6F49_05470"/>